<keyword evidence="3" id="KW-0732">Signal</keyword>
<dbReference type="GeneID" id="109133079"/>
<dbReference type="RefSeq" id="XP_019101393.1">
    <property type="nucleotide sequence ID" value="XM_019245848.1"/>
</dbReference>
<accession>A0ABM1RQV5</accession>
<dbReference type="Gene3D" id="1.10.110.10">
    <property type="entry name" value="Plant lipid-transfer and hydrophobic proteins"/>
    <property type="match status" value="1"/>
</dbReference>
<dbReference type="PANTHER" id="PTHR33214">
    <property type="entry name" value="BIFUNCTIONAL INHIBITOR/LIPID-TRANSFER PROTEIN/SEED STORAGE 2S ALBUMIN SUPERFAMILY PROTEIN"/>
    <property type="match status" value="1"/>
</dbReference>
<reference evidence="5" key="2">
    <citation type="submission" date="2025-08" db="UniProtKB">
        <authorList>
            <consortium name="RefSeq"/>
        </authorList>
    </citation>
    <scope>IDENTIFICATION</scope>
    <source>
        <tissue evidence="5">Leaf</tissue>
    </source>
</reference>
<evidence type="ECO:0000313" key="5">
    <source>
        <dbReference type="RefSeq" id="XP_019101393.1"/>
    </source>
</evidence>
<gene>
    <name evidence="5" type="primary">LOC109133079</name>
</gene>
<keyword evidence="2" id="KW-0446">Lipid-binding</keyword>
<feature type="signal peptide" evidence="3">
    <location>
        <begin position="1"/>
        <end position="29"/>
    </location>
</feature>
<evidence type="ECO:0000313" key="4">
    <source>
        <dbReference type="Proteomes" id="UP000694864"/>
    </source>
</evidence>
<proteinExistence type="predicted"/>
<name>A0ABM1RQV5_CAMSA</name>
<evidence type="ECO:0000256" key="2">
    <source>
        <dbReference type="ARBA" id="ARBA00023121"/>
    </source>
</evidence>
<dbReference type="SUPFAM" id="SSF47699">
    <property type="entry name" value="Bifunctional inhibitor/lipid-transfer protein/seed storage 2S albumin"/>
    <property type="match status" value="1"/>
</dbReference>
<evidence type="ECO:0000256" key="1">
    <source>
        <dbReference type="ARBA" id="ARBA00022448"/>
    </source>
</evidence>
<dbReference type="InterPro" id="IPR036312">
    <property type="entry name" value="Bifun_inhib/LTP/seed_sf"/>
</dbReference>
<dbReference type="Proteomes" id="UP000694864">
    <property type="component" value="Chromosome 5"/>
</dbReference>
<keyword evidence="4" id="KW-1185">Reference proteome</keyword>
<organism evidence="4 5">
    <name type="scientific">Camelina sativa</name>
    <name type="common">False flax</name>
    <name type="synonym">Myagrum sativum</name>
    <dbReference type="NCBI Taxonomy" id="90675"/>
    <lineage>
        <taxon>Eukaryota</taxon>
        <taxon>Viridiplantae</taxon>
        <taxon>Streptophyta</taxon>
        <taxon>Embryophyta</taxon>
        <taxon>Tracheophyta</taxon>
        <taxon>Spermatophyta</taxon>
        <taxon>Magnoliopsida</taxon>
        <taxon>eudicotyledons</taxon>
        <taxon>Gunneridae</taxon>
        <taxon>Pentapetalae</taxon>
        <taxon>rosids</taxon>
        <taxon>malvids</taxon>
        <taxon>Brassicales</taxon>
        <taxon>Brassicaceae</taxon>
        <taxon>Camelineae</taxon>
        <taxon>Camelina</taxon>
    </lineage>
</organism>
<protein>
    <submittedName>
        <fullName evidence="5">Non-specific lipid-transfer protein 2P-like</fullName>
    </submittedName>
</protein>
<sequence>MAKGMKMKLTTLVFIAFVMFSLALSKAEAACDIQDLQVCLPAVIGRSPLLMECCTKLNDNQSCFCDYLKNPLVVRYKTFAKEVLEACAIPIPVC</sequence>
<dbReference type="PANTHER" id="PTHR33214:SF47">
    <property type="entry name" value="BIFUNCTIONAL INHIBITOR_LIPID-TRANSFER PROTEIN_SEED STORAGE 2S ALBUMIN SUPERFAMILY PROTEIN"/>
    <property type="match status" value="1"/>
</dbReference>
<feature type="chain" id="PRO_5045631984" evidence="3">
    <location>
        <begin position="30"/>
        <end position="94"/>
    </location>
</feature>
<keyword evidence="1" id="KW-0813">Transport</keyword>
<reference evidence="4" key="1">
    <citation type="journal article" date="2014" name="Nat. Commun.">
        <title>The emerging biofuel crop Camelina sativa retains a highly undifferentiated hexaploid genome structure.</title>
        <authorList>
            <person name="Kagale S."/>
            <person name="Koh C."/>
            <person name="Nixon J."/>
            <person name="Bollina V."/>
            <person name="Clarke W.E."/>
            <person name="Tuteja R."/>
            <person name="Spillane C."/>
            <person name="Robinson S.J."/>
            <person name="Links M.G."/>
            <person name="Clarke C."/>
            <person name="Higgins E.E."/>
            <person name="Huebert T."/>
            <person name="Sharpe A.G."/>
            <person name="Parkin I.A."/>
        </authorList>
    </citation>
    <scope>NUCLEOTIDE SEQUENCE [LARGE SCALE GENOMIC DNA]</scope>
    <source>
        <strain evidence="4">cv. DH55</strain>
    </source>
</reference>
<evidence type="ECO:0000256" key="3">
    <source>
        <dbReference type="SAM" id="SignalP"/>
    </source>
</evidence>
<dbReference type="InterPro" id="IPR033872">
    <property type="entry name" value="nsLTP2"/>
</dbReference>